<evidence type="ECO:0000313" key="2">
    <source>
        <dbReference type="Proteomes" id="UP000008068"/>
    </source>
</evidence>
<dbReference type="Proteomes" id="UP000008068">
    <property type="component" value="Unassembled WGS sequence"/>
</dbReference>
<evidence type="ECO:0000313" key="1">
    <source>
        <dbReference type="EMBL" id="EGT39344.1"/>
    </source>
</evidence>
<protein>
    <submittedName>
        <fullName evidence="1">Uncharacterized protein</fullName>
    </submittedName>
</protein>
<gene>
    <name evidence="1" type="ORF">CAEBREN_10783</name>
</gene>
<accession>G0NX14</accession>
<dbReference type="InParanoid" id="G0NX14"/>
<dbReference type="AlphaFoldDB" id="G0NX14"/>
<dbReference type="HOGENOM" id="CLU_2401591_0_0_1"/>
<keyword evidence="2" id="KW-1185">Reference proteome</keyword>
<dbReference type="EMBL" id="GL379968">
    <property type="protein sequence ID" value="EGT39344.1"/>
    <property type="molecule type" value="Genomic_DNA"/>
</dbReference>
<sequence length="93" mass="10534">MPYYLTKKKSSSWRIKEIKEETKLSVPLTNISFIPGLAHCEHQNKRGAGFYCLKRSSMDQATKDKLFLKSLELHRIQKAPEPAPNLSTASPSS</sequence>
<organism evidence="2">
    <name type="scientific">Caenorhabditis brenneri</name>
    <name type="common">Nematode worm</name>
    <dbReference type="NCBI Taxonomy" id="135651"/>
    <lineage>
        <taxon>Eukaryota</taxon>
        <taxon>Metazoa</taxon>
        <taxon>Ecdysozoa</taxon>
        <taxon>Nematoda</taxon>
        <taxon>Chromadorea</taxon>
        <taxon>Rhabditida</taxon>
        <taxon>Rhabditina</taxon>
        <taxon>Rhabditomorpha</taxon>
        <taxon>Rhabditoidea</taxon>
        <taxon>Rhabditidae</taxon>
        <taxon>Peloderinae</taxon>
        <taxon>Caenorhabditis</taxon>
    </lineage>
</organism>
<reference evidence="2" key="1">
    <citation type="submission" date="2011-07" db="EMBL/GenBank/DDBJ databases">
        <authorList>
            <consortium name="Caenorhabditis brenneri Sequencing and Analysis Consortium"/>
            <person name="Wilson R.K."/>
        </authorList>
    </citation>
    <scope>NUCLEOTIDE SEQUENCE [LARGE SCALE GENOMIC DNA]</scope>
    <source>
        <strain evidence="2">PB2801</strain>
    </source>
</reference>
<name>G0NX14_CAEBE</name>
<proteinExistence type="predicted"/>